<evidence type="ECO:0000256" key="9">
    <source>
        <dbReference type="SAM" id="Phobius"/>
    </source>
</evidence>
<keyword evidence="8 9" id="KW-0472">Membrane</keyword>
<feature type="transmembrane region" description="Helical" evidence="9">
    <location>
        <begin position="7"/>
        <end position="27"/>
    </location>
</feature>
<gene>
    <name evidence="10" type="ordered locus">BMS_0318</name>
</gene>
<evidence type="ECO:0000256" key="7">
    <source>
        <dbReference type="ARBA" id="ARBA00022989"/>
    </source>
</evidence>
<feature type="transmembrane region" description="Helical" evidence="9">
    <location>
        <begin position="82"/>
        <end position="104"/>
    </location>
</feature>
<feature type="transmembrane region" description="Helical" evidence="9">
    <location>
        <begin position="204"/>
        <end position="224"/>
    </location>
</feature>
<evidence type="ECO:0000256" key="1">
    <source>
        <dbReference type="ARBA" id="ARBA00004127"/>
    </source>
</evidence>
<dbReference type="OrthoDB" id="5493835at2"/>
<evidence type="ECO:0000256" key="2">
    <source>
        <dbReference type="ARBA" id="ARBA00004586"/>
    </source>
</evidence>
<organism evidence="10 11">
    <name type="scientific">Halobacteriovorax marinus (strain ATCC BAA-682 / DSM 15412 / SJ)</name>
    <name type="common">Bacteriovorax marinus</name>
    <dbReference type="NCBI Taxonomy" id="862908"/>
    <lineage>
        <taxon>Bacteria</taxon>
        <taxon>Pseudomonadati</taxon>
        <taxon>Bdellovibrionota</taxon>
        <taxon>Bacteriovoracia</taxon>
        <taxon>Bacteriovoracales</taxon>
        <taxon>Halobacteriovoraceae</taxon>
        <taxon>Halobacteriovorax</taxon>
    </lineage>
</organism>
<evidence type="ECO:0000256" key="3">
    <source>
        <dbReference type="ARBA" id="ARBA00022676"/>
    </source>
</evidence>
<keyword evidence="11" id="KW-1185">Reference proteome</keyword>
<accession>E1X3E8</accession>
<feature type="transmembrane region" description="Helical" evidence="9">
    <location>
        <begin position="167"/>
        <end position="192"/>
    </location>
</feature>
<evidence type="ECO:0000256" key="5">
    <source>
        <dbReference type="ARBA" id="ARBA00022692"/>
    </source>
</evidence>
<feature type="transmembrane region" description="Helical" evidence="9">
    <location>
        <begin position="285"/>
        <end position="301"/>
    </location>
</feature>
<dbReference type="STRING" id="862908.BMS_0318"/>
<comment type="subcellular location">
    <subcellularLocation>
        <location evidence="1">Endomembrane system</location>
        <topology evidence="1">Multi-pass membrane protein</topology>
    </subcellularLocation>
    <subcellularLocation>
        <location evidence="2">Endoplasmic reticulum membrane</location>
    </subcellularLocation>
</comment>
<dbReference type="PATRIC" id="fig|862908.3.peg.306"/>
<evidence type="ECO:0000313" key="11">
    <source>
        <dbReference type="Proteomes" id="UP000008963"/>
    </source>
</evidence>
<name>E1X3E8_HALMS</name>
<keyword evidence="5 9" id="KW-0812">Transmembrane</keyword>
<dbReference type="GO" id="GO:0000030">
    <property type="term" value="F:mannosyltransferase activity"/>
    <property type="evidence" value="ECO:0007669"/>
    <property type="project" value="TreeGrafter"/>
</dbReference>
<proteinExistence type="predicted"/>
<reference evidence="11" key="1">
    <citation type="journal article" date="2013" name="ISME J.">
        <title>A small predatory core genome in the divergent marine Bacteriovorax marinus SJ and the terrestrial Bdellovibrio bacteriovorus.</title>
        <authorList>
            <person name="Crossman L.C."/>
            <person name="Chen H."/>
            <person name="Cerdeno-Tarraga A.M."/>
            <person name="Brooks K."/>
            <person name="Quail M.A."/>
            <person name="Pineiro S.A."/>
            <person name="Hobley L."/>
            <person name="Sockett R.E."/>
            <person name="Bentley S.D."/>
            <person name="Parkhill J."/>
            <person name="Williams H.N."/>
            <person name="Stine O.C."/>
        </authorList>
    </citation>
    <scope>NUCLEOTIDE SEQUENCE [LARGE SCALE GENOMIC DNA]</scope>
    <source>
        <strain evidence="11">ATCC BAA-682 / DSM 15412 / SJ</strain>
    </source>
</reference>
<dbReference type="KEGG" id="bmx:BMS_0318"/>
<dbReference type="Proteomes" id="UP000008963">
    <property type="component" value="Chromosome"/>
</dbReference>
<dbReference type="RefSeq" id="WP_014243032.1">
    <property type="nucleotide sequence ID" value="NC_016620.1"/>
</dbReference>
<evidence type="ECO:0000256" key="4">
    <source>
        <dbReference type="ARBA" id="ARBA00022679"/>
    </source>
</evidence>
<dbReference type="eggNOG" id="COG1807">
    <property type="taxonomic scope" value="Bacteria"/>
</dbReference>
<dbReference type="Pfam" id="PF03901">
    <property type="entry name" value="Glyco_transf_22"/>
    <property type="match status" value="1"/>
</dbReference>
<sequence length="460" mass="54117">MTDQKRIYLLSFFVFILTSLLSIGFLHPDEQYYTLDFAFYKLGILDQLQTWELETKIRPWTLPYLYVALLAPFKFLGLENPFALATIARLFSACLGFFTLFKFIQIYKEKLPKVQSTLFEIFALFFWPIVFMSSRTSSDNISTCVLLLGFLTIQKEISKKSLLQGGLLLGLAFSLRHQTGILSLAFGLWILIREKMCPITWLKYFASSITIGVLIGLGFDFLGYSHFTLTPINYLTENLIKDKISSFGVSPWWGYFSLTLKKLNIFGLLFIASSLVFIKKFPKSLEATLFIAFFIFHSMIGHKELRFIYPLLWISLYMCFRIINFKNYKRVFIFLFSINLIGVAIVSFKPAYTPLKFYKFLYHFKEGSPLTVHIFKDRKGRYPELEMEVYKRKQLTLTKDQIPTAGSFYTFTTKYSDLEQLRRSYNCELKYLSYPEWVLEYNFFKWRDRSNIWALNHCSQ</sequence>
<keyword evidence="4" id="KW-0808">Transferase</keyword>
<feature type="transmembrane region" description="Helical" evidence="9">
    <location>
        <begin position="331"/>
        <end position="352"/>
    </location>
</feature>
<keyword evidence="7 9" id="KW-1133">Transmembrane helix</keyword>
<evidence type="ECO:0000313" key="10">
    <source>
        <dbReference type="EMBL" id="CBW25243.1"/>
    </source>
</evidence>
<keyword evidence="3" id="KW-0328">Glycosyltransferase</keyword>
<dbReference type="InterPro" id="IPR005599">
    <property type="entry name" value="GPI_mannosylTrfase"/>
</dbReference>
<feature type="transmembrane region" description="Helical" evidence="9">
    <location>
        <begin position="307"/>
        <end position="324"/>
    </location>
</feature>
<protein>
    <submittedName>
        <fullName evidence="10">Membrane protein</fullName>
    </submittedName>
</protein>
<feature type="transmembrane region" description="Helical" evidence="9">
    <location>
        <begin position="252"/>
        <end position="278"/>
    </location>
</feature>
<feature type="transmembrane region" description="Helical" evidence="9">
    <location>
        <begin position="116"/>
        <end position="133"/>
    </location>
</feature>
<dbReference type="EMBL" id="FQ312005">
    <property type="protein sequence ID" value="CBW25243.1"/>
    <property type="molecule type" value="Genomic_DNA"/>
</dbReference>
<keyword evidence="6" id="KW-0256">Endoplasmic reticulum</keyword>
<dbReference type="GO" id="GO:0012505">
    <property type="term" value="C:endomembrane system"/>
    <property type="evidence" value="ECO:0007669"/>
    <property type="project" value="UniProtKB-SubCell"/>
</dbReference>
<evidence type="ECO:0000256" key="6">
    <source>
        <dbReference type="ARBA" id="ARBA00022824"/>
    </source>
</evidence>
<dbReference type="AlphaFoldDB" id="E1X3E8"/>
<evidence type="ECO:0000256" key="8">
    <source>
        <dbReference type="ARBA" id="ARBA00023136"/>
    </source>
</evidence>
<dbReference type="PANTHER" id="PTHR22760">
    <property type="entry name" value="GLYCOSYLTRANSFERASE"/>
    <property type="match status" value="1"/>
</dbReference>
<dbReference type="HOGENOM" id="CLU_043638_0_0_7"/>